<dbReference type="Proteomes" id="UP000030703">
    <property type="component" value="Unassembled WGS sequence"/>
</dbReference>
<proteinExistence type="predicted"/>
<sequence>MSDCPLRYPKTLIQPRLLQFHWLLIQHGLLSSLMTALHSIQTIQETKVPC</sequence>
<name>W9Z833_FUSOX</name>
<dbReference type="AlphaFoldDB" id="W9Z833"/>
<evidence type="ECO:0000313" key="1">
    <source>
        <dbReference type="EMBL" id="EXK24428.1"/>
    </source>
</evidence>
<dbReference type="EMBL" id="KI980379">
    <property type="protein sequence ID" value="EXK24428.1"/>
    <property type="molecule type" value="Genomic_DNA"/>
</dbReference>
<organism evidence="1">
    <name type="scientific">Fusarium oxysporum f. sp. melonis 26406</name>
    <dbReference type="NCBI Taxonomy" id="1089452"/>
    <lineage>
        <taxon>Eukaryota</taxon>
        <taxon>Fungi</taxon>
        <taxon>Dikarya</taxon>
        <taxon>Ascomycota</taxon>
        <taxon>Pezizomycotina</taxon>
        <taxon>Sordariomycetes</taxon>
        <taxon>Hypocreomycetidae</taxon>
        <taxon>Hypocreales</taxon>
        <taxon>Nectriaceae</taxon>
        <taxon>Fusarium</taxon>
        <taxon>Fusarium oxysporum species complex</taxon>
    </lineage>
</organism>
<protein>
    <submittedName>
        <fullName evidence="1">Uncharacterized protein</fullName>
    </submittedName>
</protein>
<dbReference type="HOGENOM" id="CLU_3125116_0_0_1"/>
<accession>W9Z833</accession>
<reference evidence="1" key="1">
    <citation type="submission" date="2012-04" db="EMBL/GenBank/DDBJ databases">
        <title>The Genome Sequence of Fusarium oxysporum melonis.</title>
        <authorList>
            <consortium name="The Broad Institute Genome Sequencing Platform"/>
            <person name="Ma L.-J."/>
            <person name="Gale L.R."/>
            <person name="Schwartz D.C."/>
            <person name="Zhou S."/>
            <person name="Corby-Kistler H."/>
            <person name="Young S.K."/>
            <person name="Zeng Q."/>
            <person name="Gargeya S."/>
            <person name="Fitzgerald M."/>
            <person name="Haas B."/>
            <person name="Abouelleil A."/>
            <person name="Alvarado L."/>
            <person name="Arachchi H.M."/>
            <person name="Berlin A."/>
            <person name="Brown A."/>
            <person name="Chapman S.B."/>
            <person name="Chen Z."/>
            <person name="Dunbar C."/>
            <person name="Freedman E."/>
            <person name="Gearin G."/>
            <person name="Goldberg J."/>
            <person name="Griggs A."/>
            <person name="Gujja S."/>
            <person name="Heiman D."/>
            <person name="Howarth C."/>
            <person name="Larson L."/>
            <person name="Lui A."/>
            <person name="MacDonald P.J.P."/>
            <person name="Montmayeur A."/>
            <person name="Murphy C."/>
            <person name="Neiman D."/>
            <person name="Pearson M."/>
            <person name="Priest M."/>
            <person name="Roberts A."/>
            <person name="Saif S."/>
            <person name="Shea T."/>
            <person name="Shenoy N."/>
            <person name="Sisk P."/>
            <person name="Stolte C."/>
            <person name="Sykes S."/>
            <person name="Wortman J."/>
            <person name="Nusbaum C."/>
            <person name="Birren B."/>
        </authorList>
    </citation>
    <scope>NUCLEOTIDE SEQUENCE</scope>
    <source>
        <strain evidence="1">26406</strain>
    </source>
</reference>
<gene>
    <name evidence="1" type="ORF">FOMG_18832</name>
</gene>
<dbReference type="VEuPathDB" id="FungiDB:FOMG_18832"/>
<reference evidence="1" key="2">
    <citation type="submission" date="2014-02" db="EMBL/GenBank/DDBJ databases">
        <title>Annotation of the Genome Sequence of Fusarium oxysporum f. sp. melonis 26406.</title>
        <authorList>
            <consortium name="The Broad Institute Genomics Platform"/>
            <person name="Ma L.-J."/>
            <person name="Corby-Kistler H."/>
            <person name="Broz K."/>
            <person name="Gale L.R."/>
            <person name="Jonkers W."/>
            <person name="O'Donnell K."/>
            <person name="Ploetz R."/>
            <person name="Steinberg C."/>
            <person name="Schwartz D.C."/>
            <person name="VanEtten H."/>
            <person name="Zhou S."/>
            <person name="Young S.K."/>
            <person name="Zeng Q."/>
            <person name="Gargeya S."/>
            <person name="Fitzgerald M."/>
            <person name="Abouelleil A."/>
            <person name="Alvarado L."/>
            <person name="Chapman S.B."/>
            <person name="Gainer-Dewar J."/>
            <person name="Goldberg J."/>
            <person name="Griggs A."/>
            <person name="Gujja S."/>
            <person name="Hansen M."/>
            <person name="Howarth C."/>
            <person name="Imamovic A."/>
            <person name="Ireland A."/>
            <person name="Larimer J."/>
            <person name="McCowan C."/>
            <person name="Murphy C."/>
            <person name="Pearson M."/>
            <person name="Poon T.W."/>
            <person name="Priest M."/>
            <person name="Roberts A."/>
            <person name="Saif S."/>
            <person name="Shea T."/>
            <person name="Sykes S."/>
            <person name="Wortman J."/>
            <person name="Nusbaum C."/>
            <person name="Birren B."/>
        </authorList>
    </citation>
    <scope>NUCLEOTIDE SEQUENCE</scope>
    <source>
        <strain evidence="1">26406</strain>
    </source>
</reference>